<dbReference type="InterPro" id="IPR032465">
    <property type="entry name" value="ACMSD"/>
</dbReference>
<evidence type="ECO:0000259" key="2">
    <source>
        <dbReference type="Pfam" id="PF04909"/>
    </source>
</evidence>
<keyword evidence="4" id="KW-1185">Reference proteome</keyword>
<dbReference type="InterPro" id="IPR006680">
    <property type="entry name" value="Amidohydro-rel"/>
</dbReference>
<keyword evidence="1" id="KW-0456">Lyase</keyword>
<proteinExistence type="predicted"/>
<gene>
    <name evidence="3" type="ORF">ACFYXQ_43130</name>
</gene>
<dbReference type="Proteomes" id="UP001601992">
    <property type="component" value="Unassembled WGS sequence"/>
</dbReference>
<sequence length="427" mass="47892">MTQSVEAPNPDQPLDRDHPLLASIKGIPVVDTDTHLTEPGDLWTSRAPEKYQNLVPRVQYLDEADFYTTMGWTRDTEERSPVWVVEDDIMLGFAGGGSVINKSNQKIKGSEFIKWPLTDVSPGATHVDPRLEMMDDVGIWAQTVYPNAVGFGGQGFAKIQDPHLRLLCLTIWNDVMVEMQQQSNGRLLGMGIIPWWDVDLAIKEVERIYNLGIKGVNINADPQNQGLPELSDPYYQPMWDVVSQLDLPVNFHIGSSVSQMSYAGSGPWPSMSNDQKIAVGSSLMYLTNARLITNFIYSGLLDRNPKLKMVSVESGVGWLPFILNALDYQATENNIDNLSMKPSDYFRRQVYACFWFEEGSDLMTDVERVGIDNCMFETDFPHPTCLYPQPLNGIAKTFADNDVPFETRKKLLGGNAAKVYNLELPAL</sequence>
<reference evidence="3 4" key="1">
    <citation type="submission" date="2024-10" db="EMBL/GenBank/DDBJ databases">
        <title>The Natural Products Discovery Center: Release of the First 8490 Sequenced Strains for Exploring Actinobacteria Biosynthetic Diversity.</title>
        <authorList>
            <person name="Kalkreuter E."/>
            <person name="Kautsar S.A."/>
            <person name="Yang D."/>
            <person name="Bader C.D."/>
            <person name="Teijaro C.N."/>
            <person name="Fluegel L."/>
            <person name="Davis C.M."/>
            <person name="Simpson J.R."/>
            <person name="Lauterbach L."/>
            <person name="Steele A.D."/>
            <person name="Gui C."/>
            <person name="Meng S."/>
            <person name="Li G."/>
            <person name="Viehrig K."/>
            <person name="Ye F."/>
            <person name="Su P."/>
            <person name="Kiefer A.F."/>
            <person name="Nichols A."/>
            <person name="Cepeda A.J."/>
            <person name="Yan W."/>
            <person name="Fan B."/>
            <person name="Jiang Y."/>
            <person name="Adhikari A."/>
            <person name="Zheng C.-J."/>
            <person name="Schuster L."/>
            <person name="Cowan T.M."/>
            <person name="Smanski M.J."/>
            <person name="Chevrette M.G."/>
            <person name="De Carvalho L.P.S."/>
            <person name="Shen B."/>
        </authorList>
    </citation>
    <scope>NUCLEOTIDE SEQUENCE [LARGE SCALE GENOMIC DNA]</scope>
    <source>
        <strain evidence="3 4">NPDC002593</strain>
    </source>
</reference>
<feature type="domain" description="Amidohydrolase-related" evidence="2">
    <location>
        <begin position="122"/>
        <end position="422"/>
    </location>
</feature>
<evidence type="ECO:0000313" key="4">
    <source>
        <dbReference type="Proteomes" id="UP001601992"/>
    </source>
</evidence>
<dbReference type="PANTHER" id="PTHR21240">
    <property type="entry name" value="2-AMINO-3-CARBOXYLMUCONATE-6-SEMIALDEHYDE DECARBOXYLASE"/>
    <property type="match status" value="1"/>
</dbReference>
<protein>
    <submittedName>
        <fullName evidence="3">Amidohydrolase family protein</fullName>
    </submittedName>
</protein>
<organism evidence="3 4">
    <name type="scientific">Nocardia jiangxiensis</name>
    <dbReference type="NCBI Taxonomy" id="282685"/>
    <lineage>
        <taxon>Bacteria</taxon>
        <taxon>Bacillati</taxon>
        <taxon>Actinomycetota</taxon>
        <taxon>Actinomycetes</taxon>
        <taxon>Mycobacteriales</taxon>
        <taxon>Nocardiaceae</taxon>
        <taxon>Nocardia</taxon>
    </lineage>
</organism>
<name>A0ABW6SH50_9NOCA</name>
<comment type="caution">
    <text evidence="3">The sequence shown here is derived from an EMBL/GenBank/DDBJ whole genome shotgun (WGS) entry which is preliminary data.</text>
</comment>
<dbReference type="Pfam" id="PF04909">
    <property type="entry name" value="Amidohydro_2"/>
    <property type="match status" value="1"/>
</dbReference>
<evidence type="ECO:0000256" key="1">
    <source>
        <dbReference type="ARBA" id="ARBA00023239"/>
    </source>
</evidence>
<dbReference type="RefSeq" id="WP_157186745.1">
    <property type="nucleotide sequence ID" value="NZ_JBIAQY010000028.1"/>
</dbReference>
<accession>A0ABW6SH50</accession>
<evidence type="ECO:0000313" key="3">
    <source>
        <dbReference type="EMBL" id="MFF3574564.1"/>
    </source>
</evidence>
<dbReference type="EMBL" id="JBIAQY010000028">
    <property type="protein sequence ID" value="MFF3574564.1"/>
    <property type="molecule type" value="Genomic_DNA"/>
</dbReference>
<dbReference type="InterPro" id="IPR032466">
    <property type="entry name" value="Metal_Hydrolase"/>
</dbReference>
<dbReference type="PANTHER" id="PTHR21240:SF28">
    <property type="entry name" value="ISO-OROTATE DECARBOXYLASE (EUROFUNG)"/>
    <property type="match status" value="1"/>
</dbReference>
<dbReference type="Gene3D" id="3.20.20.140">
    <property type="entry name" value="Metal-dependent hydrolases"/>
    <property type="match status" value="1"/>
</dbReference>
<dbReference type="SUPFAM" id="SSF51556">
    <property type="entry name" value="Metallo-dependent hydrolases"/>
    <property type="match status" value="1"/>
</dbReference>